<dbReference type="AlphaFoldDB" id="A0ABD1T5T8"/>
<comment type="caution">
    <text evidence="1">The sequence shown here is derived from an EMBL/GenBank/DDBJ whole genome shotgun (WGS) entry which is preliminary data.</text>
</comment>
<dbReference type="EMBL" id="JBFOLJ010000009">
    <property type="protein sequence ID" value="KAL2508095.1"/>
    <property type="molecule type" value="Genomic_DNA"/>
</dbReference>
<evidence type="ECO:0000313" key="1">
    <source>
        <dbReference type="EMBL" id="KAL2508095.1"/>
    </source>
</evidence>
<proteinExistence type="predicted"/>
<name>A0ABD1T5T8_9LAMI</name>
<evidence type="ECO:0000313" key="2">
    <source>
        <dbReference type="Proteomes" id="UP001604277"/>
    </source>
</evidence>
<accession>A0ABD1T5T8</accession>
<dbReference type="Proteomes" id="UP001604277">
    <property type="component" value="Unassembled WGS sequence"/>
</dbReference>
<protein>
    <submittedName>
        <fullName evidence="1">Uncharacterized protein</fullName>
    </submittedName>
</protein>
<reference evidence="2" key="1">
    <citation type="submission" date="2024-07" db="EMBL/GenBank/DDBJ databases">
        <title>Two chromosome-level genome assemblies of Korean endemic species Abeliophyllum distichum and Forsythia ovata (Oleaceae).</title>
        <authorList>
            <person name="Jang H."/>
        </authorList>
    </citation>
    <scope>NUCLEOTIDE SEQUENCE [LARGE SCALE GENOMIC DNA]</scope>
</reference>
<sequence length="148" mass="16883">MAMVANKDPSPAYAKTVEEIMNIYISLPPRPSIEEVEAAISVINTVEYQECLRLEEISKQLPPQDVLFELFFVLQQVKKNIDVTKGAFFLNQLYCEATSFDFSNDCLNKFNSCHEIKSFRHFGESGNVDTQVVEEAILSLYGILDQYE</sequence>
<keyword evidence="2" id="KW-1185">Reference proteome</keyword>
<gene>
    <name evidence="1" type="ORF">Fot_31742</name>
</gene>
<organism evidence="1 2">
    <name type="scientific">Forsythia ovata</name>
    <dbReference type="NCBI Taxonomy" id="205694"/>
    <lineage>
        <taxon>Eukaryota</taxon>
        <taxon>Viridiplantae</taxon>
        <taxon>Streptophyta</taxon>
        <taxon>Embryophyta</taxon>
        <taxon>Tracheophyta</taxon>
        <taxon>Spermatophyta</taxon>
        <taxon>Magnoliopsida</taxon>
        <taxon>eudicotyledons</taxon>
        <taxon>Gunneridae</taxon>
        <taxon>Pentapetalae</taxon>
        <taxon>asterids</taxon>
        <taxon>lamiids</taxon>
        <taxon>Lamiales</taxon>
        <taxon>Oleaceae</taxon>
        <taxon>Forsythieae</taxon>
        <taxon>Forsythia</taxon>
    </lineage>
</organism>